<dbReference type="Proteomes" id="UP000789524">
    <property type="component" value="Unassembled WGS sequence"/>
</dbReference>
<organism evidence="2 3">
    <name type="scientific">Danaus chrysippus</name>
    <name type="common">African queen</name>
    <dbReference type="NCBI Taxonomy" id="151541"/>
    <lineage>
        <taxon>Eukaryota</taxon>
        <taxon>Metazoa</taxon>
        <taxon>Ecdysozoa</taxon>
        <taxon>Arthropoda</taxon>
        <taxon>Hexapoda</taxon>
        <taxon>Insecta</taxon>
        <taxon>Pterygota</taxon>
        <taxon>Neoptera</taxon>
        <taxon>Endopterygota</taxon>
        <taxon>Lepidoptera</taxon>
        <taxon>Glossata</taxon>
        <taxon>Ditrysia</taxon>
        <taxon>Papilionoidea</taxon>
        <taxon>Nymphalidae</taxon>
        <taxon>Danainae</taxon>
        <taxon>Danaini</taxon>
        <taxon>Danaina</taxon>
        <taxon>Danaus</taxon>
        <taxon>Anosia</taxon>
    </lineage>
</organism>
<gene>
    <name evidence="2" type="ORF">DCHRY22_LOCUS10343</name>
</gene>
<evidence type="ECO:0000256" key="1">
    <source>
        <dbReference type="SAM" id="MobiDB-lite"/>
    </source>
</evidence>
<proteinExistence type="predicted"/>
<feature type="region of interest" description="Disordered" evidence="1">
    <location>
        <begin position="72"/>
        <end position="100"/>
    </location>
</feature>
<dbReference type="AlphaFoldDB" id="A0A8J2W5Q8"/>
<sequence length="100" mass="11326">MSPLHGKDPLAGLGDETENFYILEKQVFAEPIKANETDSEIVVIDNNFTFLDKITVVKRVGRRNKYHIDIEDTTKPKCPESVSTPPFPQQHSAPQVFSLR</sequence>
<reference evidence="2" key="1">
    <citation type="submission" date="2021-09" db="EMBL/GenBank/DDBJ databases">
        <authorList>
            <person name="Martin H S."/>
        </authorList>
    </citation>
    <scope>NUCLEOTIDE SEQUENCE</scope>
</reference>
<keyword evidence="3" id="KW-1185">Reference proteome</keyword>
<evidence type="ECO:0000313" key="3">
    <source>
        <dbReference type="Proteomes" id="UP000789524"/>
    </source>
</evidence>
<comment type="caution">
    <text evidence="2">The sequence shown here is derived from an EMBL/GenBank/DDBJ whole genome shotgun (WGS) entry which is preliminary data.</text>
</comment>
<dbReference type="OrthoDB" id="6077919at2759"/>
<feature type="compositionally biased region" description="Polar residues" evidence="1">
    <location>
        <begin position="81"/>
        <end position="100"/>
    </location>
</feature>
<evidence type="ECO:0000313" key="2">
    <source>
        <dbReference type="EMBL" id="CAG9573032.1"/>
    </source>
</evidence>
<accession>A0A8J2W5Q8</accession>
<protein>
    <submittedName>
        <fullName evidence="2">(African queen) hypothetical protein</fullName>
    </submittedName>
</protein>
<name>A0A8J2W5Q8_9NEOP</name>
<dbReference type="EMBL" id="CAKASE010000069">
    <property type="protein sequence ID" value="CAG9573032.1"/>
    <property type="molecule type" value="Genomic_DNA"/>
</dbReference>